<dbReference type="Proteomes" id="UP000198832">
    <property type="component" value="Unassembled WGS sequence"/>
</dbReference>
<organism evidence="3 4">
    <name type="scientific">Nocardioides terrae</name>
    <dbReference type="NCBI Taxonomy" id="574651"/>
    <lineage>
        <taxon>Bacteria</taxon>
        <taxon>Bacillati</taxon>
        <taxon>Actinomycetota</taxon>
        <taxon>Actinomycetes</taxon>
        <taxon>Propionibacteriales</taxon>
        <taxon>Nocardioidaceae</taxon>
        <taxon>Nocardioides</taxon>
    </lineage>
</organism>
<sequence>MKTKNLAGAHGVPTMDWDAVRTRLEAGFDQGPGSQEGEPGRYSTWVTTVGPDGRPHMNAVGAIWLDDHFYLVTGPGTRRGRNLAHDPSCAIALSVREFDLVVEGRAVRVLGDELEHVAARYREIGWPAEVVGTGEGLEAPFMAQSAGPAPWHVHRVDATSAHAVECVEPGRATRWTF</sequence>
<evidence type="ECO:0000259" key="2">
    <source>
        <dbReference type="Pfam" id="PF01243"/>
    </source>
</evidence>
<protein>
    <submittedName>
        <fullName evidence="3">Pyridoxamine 5'-phosphate oxidase</fullName>
    </submittedName>
</protein>
<dbReference type="RefSeq" id="WP_091118881.1">
    <property type="nucleotide sequence ID" value="NZ_FOLB01000001.1"/>
</dbReference>
<accession>A0A1I1DCA0</accession>
<dbReference type="STRING" id="574651.SAMN04487968_10130"/>
<dbReference type="PANTHER" id="PTHR35176:SF4">
    <property type="entry name" value="PYRIDOXAMINE 5'-PHOSPHATE OXIDASE-RELATED FMN-BINDING"/>
    <property type="match status" value="1"/>
</dbReference>
<evidence type="ECO:0000313" key="4">
    <source>
        <dbReference type="Proteomes" id="UP000198832"/>
    </source>
</evidence>
<dbReference type="OrthoDB" id="157302at2"/>
<dbReference type="Pfam" id="PF01243">
    <property type="entry name" value="PNPOx_N"/>
    <property type="match status" value="1"/>
</dbReference>
<dbReference type="SUPFAM" id="SSF50475">
    <property type="entry name" value="FMN-binding split barrel"/>
    <property type="match status" value="1"/>
</dbReference>
<dbReference type="GO" id="GO:0070967">
    <property type="term" value="F:coenzyme F420 binding"/>
    <property type="evidence" value="ECO:0007669"/>
    <property type="project" value="TreeGrafter"/>
</dbReference>
<dbReference type="EMBL" id="FOLB01000001">
    <property type="protein sequence ID" value="SFB70153.1"/>
    <property type="molecule type" value="Genomic_DNA"/>
</dbReference>
<reference evidence="3 4" key="1">
    <citation type="submission" date="2016-10" db="EMBL/GenBank/DDBJ databases">
        <authorList>
            <person name="de Groot N.N."/>
        </authorList>
    </citation>
    <scope>NUCLEOTIDE SEQUENCE [LARGE SCALE GENOMIC DNA]</scope>
    <source>
        <strain evidence="3 4">CGMCC 1.7056</strain>
    </source>
</reference>
<dbReference type="GO" id="GO:0005829">
    <property type="term" value="C:cytosol"/>
    <property type="evidence" value="ECO:0007669"/>
    <property type="project" value="TreeGrafter"/>
</dbReference>
<feature type="domain" description="Pyridoxamine 5'-phosphate oxidase N-terminal" evidence="2">
    <location>
        <begin position="42"/>
        <end position="123"/>
    </location>
</feature>
<dbReference type="Gene3D" id="2.30.110.10">
    <property type="entry name" value="Electron Transport, Fmn-binding Protein, Chain A"/>
    <property type="match status" value="1"/>
</dbReference>
<dbReference type="InterPro" id="IPR011576">
    <property type="entry name" value="Pyridox_Oxase_N"/>
</dbReference>
<dbReference type="PANTHER" id="PTHR35176">
    <property type="entry name" value="HEME OXYGENASE HI_0854-RELATED"/>
    <property type="match status" value="1"/>
</dbReference>
<evidence type="ECO:0000313" key="3">
    <source>
        <dbReference type="EMBL" id="SFB70153.1"/>
    </source>
</evidence>
<evidence type="ECO:0000256" key="1">
    <source>
        <dbReference type="ARBA" id="ARBA00023002"/>
    </source>
</evidence>
<dbReference type="InterPro" id="IPR052019">
    <property type="entry name" value="F420H2_bilvrd_red/Heme_oxyg"/>
</dbReference>
<proteinExistence type="predicted"/>
<keyword evidence="1" id="KW-0560">Oxidoreductase</keyword>
<dbReference type="InterPro" id="IPR012349">
    <property type="entry name" value="Split_barrel_FMN-bd"/>
</dbReference>
<keyword evidence="4" id="KW-1185">Reference proteome</keyword>
<name>A0A1I1DCA0_9ACTN</name>
<dbReference type="AlphaFoldDB" id="A0A1I1DCA0"/>
<gene>
    <name evidence="3" type="ORF">SAMN04487968_10130</name>
</gene>
<dbReference type="GO" id="GO:0016627">
    <property type="term" value="F:oxidoreductase activity, acting on the CH-CH group of donors"/>
    <property type="evidence" value="ECO:0007669"/>
    <property type="project" value="TreeGrafter"/>
</dbReference>